<dbReference type="Pfam" id="PF21814">
    <property type="entry name" value="DUF6883"/>
    <property type="match status" value="1"/>
</dbReference>
<evidence type="ECO:0000313" key="2">
    <source>
        <dbReference type="EMBL" id="MBB5755663.1"/>
    </source>
</evidence>
<comment type="caution">
    <text evidence="2">The sequence shown here is derived from an EMBL/GenBank/DDBJ whole genome shotgun (WGS) entry which is preliminary data.</text>
</comment>
<dbReference type="EMBL" id="JACHOP010000001">
    <property type="protein sequence ID" value="MBB5755663.1"/>
    <property type="molecule type" value="Genomic_DNA"/>
</dbReference>
<accession>A0A840ZFH8</accession>
<dbReference type="AlphaFoldDB" id="A0A840ZFH8"/>
<proteinExistence type="predicted"/>
<organism evidence="2 3">
    <name type="scientific">Methylorubrum rhodinum</name>
    <dbReference type="NCBI Taxonomy" id="29428"/>
    <lineage>
        <taxon>Bacteria</taxon>
        <taxon>Pseudomonadati</taxon>
        <taxon>Pseudomonadota</taxon>
        <taxon>Alphaproteobacteria</taxon>
        <taxon>Hyphomicrobiales</taxon>
        <taxon>Methylobacteriaceae</taxon>
        <taxon>Methylorubrum</taxon>
    </lineage>
</organism>
<feature type="domain" description="DUF6883" evidence="1">
    <location>
        <begin position="8"/>
        <end position="108"/>
    </location>
</feature>
<dbReference type="Proteomes" id="UP000583454">
    <property type="component" value="Unassembled WGS sequence"/>
</dbReference>
<name>A0A840ZFH8_9HYPH</name>
<dbReference type="RefSeq" id="WP_183563863.1">
    <property type="nucleotide sequence ID" value="NZ_JACHOP010000001.1"/>
</dbReference>
<dbReference type="InterPro" id="IPR049250">
    <property type="entry name" value="DUF6883"/>
</dbReference>
<gene>
    <name evidence="2" type="ORF">HNR00_000352</name>
</gene>
<keyword evidence="3" id="KW-1185">Reference proteome</keyword>
<evidence type="ECO:0000259" key="1">
    <source>
        <dbReference type="Pfam" id="PF21814"/>
    </source>
</evidence>
<evidence type="ECO:0000313" key="3">
    <source>
        <dbReference type="Proteomes" id="UP000583454"/>
    </source>
</evidence>
<sequence>MSGSGPLRIPNDKIVFYLLNVDHPKGGPKARFFLSFGFDPTKPGIMADALIGHFLLNPGTLVPSTPVTPERWVVEGPLHTPDGRDPRVRSVWQPEEGTAWRLVTAVPLTRR</sequence>
<reference evidence="2 3" key="1">
    <citation type="submission" date="2020-08" db="EMBL/GenBank/DDBJ databases">
        <title>Genomic Encyclopedia of Type Strains, Phase IV (KMG-IV): sequencing the most valuable type-strain genomes for metagenomic binning, comparative biology and taxonomic classification.</title>
        <authorList>
            <person name="Goeker M."/>
        </authorList>
    </citation>
    <scope>NUCLEOTIDE SEQUENCE [LARGE SCALE GENOMIC DNA]</scope>
    <source>
        <strain evidence="2 3">DSM 2163</strain>
    </source>
</reference>
<protein>
    <recommendedName>
        <fullName evidence="1">DUF6883 domain-containing protein</fullName>
    </recommendedName>
</protein>